<sequence length="199" mass="22270">MDTKSSDTNDLVPTIESISLRFGSISASSSVTQDGTIDQDSKKRKNTNENRVWKSKEKSLSEEPIGLAGLRRSEERNRDLVGSNGVFGFDKKCKLRFKSPSDNSQSMERTNYHQTCLVKRNEMSLRNHIRTRLSASASESSLSSTMPSSTPIIPKTISPKKTTIPKIVEGQIIKSDEIIEEPAISTRRQALKRKVKIDQ</sequence>
<gene>
    <name evidence="2" type="ORF">CAMP_LOCUS19039</name>
</gene>
<feature type="region of interest" description="Disordered" evidence="1">
    <location>
        <begin position="136"/>
        <end position="157"/>
    </location>
</feature>
<feature type="compositionally biased region" description="Basic and acidic residues" evidence="1">
    <location>
        <begin position="46"/>
        <end position="59"/>
    </location>
</feature>
<organism evidence="2 3">
    <name type="scientific">Caenorhabditis angaria</name>
    <dbReference type="NCBI Taxonomy" id="860376"/>
    <lineage>
        <taxon>Eukaryota</taxon>
        <taxon>Metazoa</taxon>
        <taxon>Ecdysozoa</taxon>
        <taxon>Nematoda</taxon>
        <taxon>Chromadorea</taxon>
        <taxon>Rhabditida</taxon>
        <taxon>Rhabditina</taxon>
        <taxon>Rhabditomorpha</taxon>
        <taxon>Rhabditoidea</taxon>
        <taxon>Rhabditidae</taxon>
        <taxon>Peloderinae</taxon>
        <taxon>Caenorhabditis</taxon>
    </lineage>
</organism>
<feature type="region of interest" description="Disordered" evidence="1">
    <location>
        <begin position="26"/>
        <end position="59"/>
    </location>
</feature>
<dbReference type="Proteomes" id="UP001152747">
    <property type="component" value="Unassembled WGS sequence"/>
</dbReference>
<feature type="compositionally biased region" description="Polar residues" evidence="1">
    <location>
        <begin position="26"/>
        <end position="38"/>
    </location>
</feature>
<keyword evidence="3" id="KW-1185">Reference proteome</keyword>
<evidence type="ECO:0000256" key="1">
    <source>
        <dbReference type="SAM" id="MobiDB-lite"/>
    </source>
</evidence>
<name>A0A9P1NCD7_9PELO</name>
<proteinExistence type="predicted"/>
<dbReference type="AlphaFoldDB" id="A0A9P1NCD7"/>
<comment type="caution">
    <text evidence="2">The sequence shown here is derived from an EMBL/GenBank/DDBJ whole genome shotgun (WGS) entry which is preliminary data.</text>
</comment>
<evidence type="ECO:0000313" key="3">
    <source>
        <dbReference type="Proteomes" id="UP001152747"/>
    </source>
</evidence>
<dbReference type="EMBL" id="CANHGI010000006">
    <property type="protein sequence ID" value="CAI5456402.1"/>
    <property type="molecule type" value="Genomic_DNA"/>
</dbReference>
<accession>A0A9P1NCD7</accession>
<evidence type="ECO:0000313" key="2">
    <source>
        <dbReference type="EMBL" id="CAI5456402.1"/>
    </source>
</evidence>
<reference evidence="2" key="1">
    <citation type="submission" date="2022-11" db="EMBL/GenBank/DDBJ databases">
        <authorList>
            <person name="Kikuchi T."/>
        </authorList>
    </citation>
    <scope>NUCLEOTIDE SEQUENCE</scope>
    <source>
        <strain evidence="2">PS1010</strain>
    </source>
</reference>
<protein>
    <submittedName>
        <fullName evidence="2">Uncharacterized protein</fullName>
    </submittedName>
</protein>